<proteinExistence type="inferred from homology"/>
<organism evidence="11 12">
    <name type="scientific">Rhizobium dioscoreae</name>
    <dbReference type="NCBI Taxonomy" id="2653122"/>
    <lineage>
        <taxon>Bacteria</taxon>
        <taxon>Pseudomonadati</taxon>
        <taxon>Pseudomonadota</taxon>
        <taxon>Alphaproteobacteria</taxon>
        <taxon>Hyphomicrobiales</taxon>
        <taxon>Rhizobiaceae</taxon>
        <taxon>Rhizobium/Agrobacterium group</taxon>
        <taxon>Rhizobium</taxon>
    </lineage>
</organism>
<evidence type="ECO:0000259" key="10">
    <source>
        <dbReference type="Pfam" id="PF11975"/>
    </source>
</evidence>
<dbReference type="PRINTS" id="PR00732">
    <property type="entry name" value="GLHYDRLASE4"/>
</dbReference>
<protein>
    <submittedName>
        <fullName evidence="11">Alpha-glucosidase/alpha-galactosidase</fullName>
    </submittedName>
</protein>
<keyword evidence="4 9" id="KW-0378">Hydrolase</keyword>
<evidence type="ECO:0000256" key="5">
    <source>
        <dbReference type="ARBA" id="ARBA00023027"/>
    </source>
</evidence>
<dbReference type="InterPro" id="IPR036291">
    <property type="entry name" value="NAD(P)-bd_dom_sf"/>
</dbReference>
<evidence type="ECO:0000256" key="4">
    <source>
        <dbReference type="ARBA" id="ARBA00022801"/>
    </source>
</evidence>
<evidence type="ECO:0000256" key="9">
    <source>
        <dbReference type="RuleBase" id="RU361152"/>
    </source>
</evidence>
<dbReference type="EMBL" id="BLAJ01000004">
    <property type="protein sequence ID" value="GES51058.1"/>
    <property type="molecule type" value="Genomic_DNA"/>
</dbReference>
<name>A0ABQ0Z700_9HYPH</name>
<keyword evidence="6" id="KW-0464">Manganese</keyword>
<evidence type="ECO:0000256" key="7">
    <source>
        <dbReference type="ARBA" id="ARBA00023277"/>
    </source>
</evidence>
<dbReference type="InterPro" id="IPR022616">
    <property type="entry name" value="Glyco_hydro_4_C"/>
</dbReference>
<evidence type="ECO:0000313" key="11">
    <source>
        <dbReference type="EMBL" id="GES51058.1"/>
    </source>
</evidence>
<dbReference type="SUPFAM" id="SSF56327">
    <property type="entry name" value="LDH C-terminal domain-like"/>
    <property type="match status" value="1"/>
</dbReference>
<dbReference type="InterPro" id="IPR053715">
    <property type="entry name" value="GH4_Enzyme_sf"/>
</dbReference>
<evidence type="ECO:0000256" key="3">
    <source>
        <dbReference type="ARBA" id="ARBA00022723"/>
    </source>
</evidence>
<keyword evidence="5 9" id="KW-0520">NAD</keyword>
<evidence type="ECO:0000313" key="12">
    <source>
        <dbReference type="Proteomes" id="UP000390335"/>
    </source>
</evidence>
<keyword evidence="7" id="KW-0119">Carbohydrate metabolism</keyword>
<evidence type="ECO:0000256" key="1">
    <source>
        <dbReference type="ARBA" id="ARBA00001936"/>
    </source>
</evidence>
<comment type="cofactor">
    <cofactor evidence="1">
        <name>Mn(2+)</name>
        <dbReference type="ChEBI" id="CHEBI:29035"/>
    </cofactor>
</comment>
<gene>
    <name evidence="11" type="primary">agaL2</name>
    <name evidence="11" type="ORF">RsS93_36720</name>
</gene>
<dbReference type="Pfam" id="PF02056">
    <property type="entry name" value="Glyco_hydro_4"/>
    <property type="match status" value="1"/>
</dbReference>
<comment type="caution">
    <text evidence="11">The sequence shown here is derived from an EMBL/GenBank/DDBJ whole genome shotgun (WGS) entry which is preliminary data.</text>
</comment>
<comment type="cofactor">
    <cofactor evidence="9">
        <name>NAD(+)</name>
        <dbReference type="ChEBI" id="CHEBI:57540"/>
    </cofactor>
    <text evidence="9">Binds 1 NAD(+) per subunit.</text>
</comment>
<keyword evidence="3" id="KW-0479">Metal-binding</keyword>
<reference evidence="11 12" key="1">
    <citation type="journal article" date="2020" name="Genome Biol. Evol.">
        <title>Rhizobium dioscoreae sp. nov., a plant growth-promoting bacterium isolated from yam (Dioscorea species).</title>
        <authorList>
            <person name="Ouyabe M."/>
            <person name="Tanaka N."/>
            <person name="Shiwa Y."/>
            <person name="Fujita N."/>
            <person name="Kikuno H."/>
            <person name="Babil P."/>
            <person name="Shiwachi H."/>
        </authorList>
    </citation>
    <scope>NUCLEOTIDE SEQUENCE [LARGE SCALE GENOMIC DNA]</scope>
    <source>
        <strain evidence="11 12">S-93</strain>
    </source>
</reference>
<evidence type="ECO:0000256" key="8">
    <source>
        <dbReference type="ARBA" id="ARBA00023295"/>
    </source>
</evidence>
<sequence length="454" mass="50736">MKEALRLKAIPSGDPFMPKICLIGAGSTVFAQNILGDVLSSQTGGDYVISLFDIDPERLKTSEIVARRLCEALHLDKVRVEASLDRRQALKGSDFVILMMQVGGYKPATVTDFEIPKRHGLRQTIADTLGIGGIFRGLRTIPVLEEICRDMEDVCPDALLMQYVNPMAINCWAIKEIAPHIRTVGLCHSVQHTATHLADCLGEDVADINYLSAGINHVAFFLKYEKLHADGSREDLYPRLRALAEEGRIPADDRVRFDVLKRLGYFVTESSEHFSEYTSWYIKEGRSDLIERLNIPLDEYIRRCEVQIADWHELRRDLEGGKPIDVCRSNEYAAGIIHAAVTGQPALIYGNVPNNGLIQNLPDECIVEVPCHVDHNGIQPMRIGRIPSQLAAVMRLSVSVQELTAEAAVTKKRDRIYQAALLDPHTSAELSPDQIWTLVDDMIEQHGSLLPAYH</sequence>
<feature type="domain" description="Glycosyl hydrolase family 4 C-terminal" evidence="10">
    <location>
        <begin position="213"/>
        <end position="426"/>
    </location>
</feature>
<evidence type="ECO:0000256" key="6">
    <source>
        <dbReference type="ARBA" id="ARBA00023211"/>
    </source>
</evidence>
<dbReference type="Proteomes" id="UP000390335">
    <property type="component" value="Unassembled WGS sequence"/>
</dbReference>
<dbReference type="PANTHER" id="PTHR32092:SF6">
    <property type="entry name" value="ALPHA-GALACTOSIDASE"/>
    <property type="match status" value="1"/>
</dbReference>
<dbReference type="InterPro" id="IPR001088">
    <property type="entry name" value="Glyco_hydro_4"/>
</dbReference>
<keyword evidence="12" id="KW-1185">Reference proteome</keyword>
<dbReference type="Pfam" id="PF11975">
    <property type="entry name" value="Glyco_hydro_4C"/>
    <property type="match status" value="1"/>
</dbReference>
<dbReference type="CDD" id="cd05297">
    <property type="entry name" value="GH4_alpha_glucosidase_galactosidase"/>
    <property type="match status" value="1"/>
</dbReference>
<dbReference type="SUPFAM" id="SSF51735">
    <property type="entry name" value="NAD(P)-binding Rossmann-fold domains"/>
    <property type="match status" value="1"/>
</dbReference>
<dbReference type="Gene3D" id="3.90.1820.10">
    <property type="entry name" value="AglA-like glucosidase"/>
    <property type="match status" value="1"/>
</dbReference>
<comment type="similarity">
    <text evidence="2 9">Belongs to the glycosyl hydrolase 4 family.</text>
</comment>
<dbReference type="NCBIfam" id="NF011657">
    <property type="entry name" value="PRK15076.1"/>
    <property type="match status" value="1"/>
</dbReference>
<dbReference type="PANTHER" id="PTHR32092">
    <property type="entry name" value="6-PHOSPHO-BETA-GLUCOSIDASE-RELATED"/>
    <property type="match status" value="1"/>
</dbReference>
<evidence type="ECO:0000256" key="2">
    <source>
        <dbReference type="ARBA" id="ARBA00010141"/>
    </source>
</evidence>
<dbReference type="InterPro" id="IPR015955">
    <property type="entry name" value="Lactate_DH/Glyco_Ohase_4_C"/>
</dbReference>
<keyword evidence="8 9" id="KW-0326">Glycosidase</keyword>
<accession>A0ABQ0Z700</accession>